<dbReference type="EMBL" id="JBHTMP010000041">
    <property type="protein sequence ID" value="MFD1324059.1"/>
    <property type="molecule type" value="Genomic_DNA"/>
</dbReference>
<evidence type="ECO:0000256" key="1">
    <source>
        <dbReference type="ARBA" id="ARBA00022729"/>
    </source>
</evidence>
<evidence type="ECO:0000313" key="5">
    <source>
        <dbReference type="Proteomes" id="UP001597260"/>
    </source>
</evidence>
<dbReference type="Pfam" id="PF01839">
    <property type="entry name" value="FG-GAP"/>
    <property type="match status" value="1"/>
</dbReference>
<dbReference type="InterPro" id="IPR011519">
    <property type="entry name" value="UnbV_ASPIC"/>
</dbReference>
<reference evidence="5" key="1">
    <citation type="journal article" date="2019" name="Int. J. Syst. Evol. Microbiol.">
        <title>The Global Catalogue of Microorganisms (GCM) 10K type strain sequencing project: providing services to taxonomists for standard genome sequencing and annotation.</title>
        <authorList>
            <consortium name="The Broad Institute Genomics Platform"/>
            <consortium name="The Broad Institute Genome Sequencing Center for Infectious Disease"/>
            <person name="Wu L."/>
            <person name="Ma J."/>
        </authorList>
    </citation>
    <scope>NUCLEOTIDE SEQUENCE [LARGE SCALE GENOMIC DNA]</scope>
    <source>
        <strain evidence="5">JCM 31037</strain>
    </source>
</reference>
<keyword evidence="1 2" id="KW-0732">Signal</keyword>
<dbReference type="InterPro" id="IPR027039">
    <property type="entry name" value="Crtac1"/>
</dbReference>
<dbReference type="InterPro" id="IPR028994">
    <property type="entry name" value="Integrin_alpha_N"/>
</dbReference>
<name>A0ABW3YL59_9ACTN</name>
<keyword evidence="5" id="KW-1185">Reference proteome</keyword>
<evidence type="ECO:0000259" key="3">
    <source>
        <dbReference type="Pfam" id="PF07593"/>
    </source>
</evidence>
<dbReference type="PANTHER" id="PTHR16026">
    <property type="entry name" value="CARTILAGE ACIDIC PROTEIN 1"/>
    <property type="match status" value="1"/>
</dbReference>
<feature type="chain" id="PRO_5047226738" evidence="2">
    <location>
        <begin position="27"/>
        <end position="635"/>
    </location>
</feature>
<dbReference type="Gene3D" id="2.130.10.130">
    <property type="entry name" value="Integrin alpha, N-terminal"/>
    <property type="match status" value="2"/>
</dbReference>
<feature type="domain" description="ASPIC/UnbV" evidence="3">
    <location>
        <begin position="555"/>
        <end position="609"/>
    </location>
</feature>
<sequence length="635" mass="68504">MSVPPALRRILPAALAVLLCTTIGLATRLPTADAQHRQSLADDFSFDVSALNGELTGSRTTRVVQPALEHIRSWISSVGASVALADLDGDGMPNEACLVDPRDDSVTIRPTTDRPDRFTAFALTPSGVPYQPATTSPMGCAIADLNEDGHLDVLAYFWGRPPLAYLRRPGVPLTTSAFLSVDVADPAEIWNSTTLNVADLDGDGRLDILVGNYFPDGARVLDATARDDSRMQMQDSMSLARNAGGNRILRLTGVTSDTEVARPRFQDVSDALPDRLANGWTLATGAQDLDGDGLPELYVANDFGPDHLLHNRSQPGTIRFEELRGTRDASLPKSKRIGADSFKGMGVTFSDLNRDQRPDILVSNITTPFALEESNFAFLSTGTAPISGAVAPYRDESQRLGLARTGWGWDIKTADFNGDGEDEIVQALGFIKGETNRWAELQELAMGNDELLRHPLAWPVFSDGTDIAGHQRNPFFVREKSGRYVDISAELGYRQGGVTRGLAIADVDHDGRPDLAVANQWSRSDFLHNTGRQRTYLGIRPVLPATVTGGQPRPAVGASVEVRTPAGRVLTAQLYPGNGHTGGNAPELLFGLDDTAPTGPLAVTVRWRDAAGLHVMTTTLRPGWHTLPLVPQATR</sequence>
<gene>
    <name evidence="4" type="ORF">ACFQ4H_23520</name>
</gene>
<protein>
    <submittedName>
        <fullName evidence="4">FG-GAP repeat domain-containing protein</fullName>
    </submittedName>
</protein>
<organism evidence="4 5">
    <name type="scientific">Micromonospora sonneratiae</name>
    <dbReference type="NCBI Taxonomy" id="1184706"/>
    <lineage>
        <taxon>Bacteria</taxon>
        <taxon>Bacillati</taxon>
        <taxon>Actinomycetota</taxon>
        <taxon>Actinomycetes</taxon>
        <taxon>Micromonosporales</taxon>
        <taxon>Micromonosporaceae</taxon>
        <taxon>Micromonospora</taxon>
    </lineage>
</organism>
<dbReference type="RefSeq" id="WP_377574056.1">
    <property type="nucleotide sequence ID" value="NZ_JBHTMP010000041.1"/>
</dbReference>
<proteinExistence type="predicted"/>
<dbReference type="Pfam" id="PF07593">
    <property type="entry name" value="UnbV_ASPIC"/>
    <property type="match status" value="1"/>
</dbReference>
<dbReference type="Proteomes" id="UP001597260">
    <property type="component" value="Unassembled WGS sequence"/>
</dbReference>
<evidence type="ECO:0000256" key="2">
    <source>
        <dbReference type="SAM" id="SignalP"/>
    </source>
</evidence>
<dbReference type="Pfam" id="PF13517">
    <property type="entry name" value="FG-GAP_3"/>
    <property type="match status" value="1"/>
</dbReference>
<comment type="caution">
    <text evidence="4">The sequence shown here is derived from an EMBL/GenBank/DDBJ whole genome shotgun (WGS) entry which is preliminary data.</text>
</comment>
<dbReference type="SUPFAM" id="SSF69318">
    <property type="entry name" value="Integrin alpha N-terminal domain"/>
    <property type="match status" value="1"/>
</dbReference>
<accession>A0ABW3YL59</accession>
<dbReference type="InterPro" id="IPR013517">
    <property type="entry name" value="FG-GAP"/>
</dbReference>
<dbReference type="PANTHER" id="PTHR16026:SF0">
    <property type="entry name" value="CARTILAGE ACIDIC PROTEIN 1"/>
    <property type="match status" value="1"/>
</dbReference>
<feature type="signal peptide" evidence="2">
    <location>
        <begin position="1"/>
        <end position="26"/>
    </location>
</feature>
<evidence type="ECO:0000313" key="4">
    <source>
        <dbReference type="EMBL" id="MFD1324059.1"/>
    </source>
</evidence>